<reference evidence="5" key="1">
    <citation type="journal article" date="2019" name="Int. J. Syst. Evol. Microbiol.">
        <title>The Global Catalogue of Microorganisms (GCM) 10K type strain sequencing project: providing services to taxonomists for standard genome sequencing and annotation.</title>
        <authorList>
            <consortium name="The Broad Institute Genomics Platform"/>
            <consortium name="The Broad Institute Genome Sequencing Center for Infectious Disease"/>
            <person name="Wu L."/>
            <person name="Ma J."/>
        </authorList>
    </citation>
    <scope>NUCLEOTIDE SEQUENCE [LARGE SCALE GENOMIC DNA]</scope>
    <source>
        <strain evidence="5">JCM 4594</strain>
    </source>
</reference>
<keyword evidence="5" id="KW-1185">Reference proteome</keyword>
<keyword evidence="2" id="KW-1133">Transmembrane helix</keyword>
<evidence type="ECO:0000256" key="2">
    <source>
        <dbReference type="SAM" id="Phobius"/>
    </source>
</evidence>
<organism evidence="4 5">
    <name type="scientific">Streptomyces xanthochromogenes</name>
    <dbReference type="NCBI Taxonomy" id="67384"/>
    <lineage>
        <taxon>Bacteria</taxon>
        <taxon>Bacillati</taxon>
        <taxon>Actinomycetota</taxon>
        <taxon>Actinomycetes</taxon>
        <taxon>Kitasatosporales</taxon>
        <taxon>Streptomycetaceae</taxon>
        <taxon>Streptomyces</taxon>
    </lineage>
</organism>
<dbReference type="Proteomes" id="UP000600946">
    <property type="component" value="Unassembled WGS sequence"/>
</dbReference>
<protein>
    <recommendedName>
        <fullName evidence="3">Putative Flp pilus-assembly TadG-like N-terminal domain-containing protein</fullName>
    </recommendedName>
</protein>
<name>A0ABQ3AXC6_9ACTN</name>
<dbReference type="Pfam" id="PF13400">
    <property type="entry name" value="Tad"/>
    <property type="match status" value="1"/>
</dbReference>
<gene>
    <name evidence="4" type="ORF">GCM10010326_76260</name>
</gene>
<keyword evidence="2" id="KW-0812">Transmembrane</keyword>
<accession>A0ABQ3AXC6</accession>
<feature type="region of interest" description="Disordered" evidence="1">
    <location>
        <begin position="1"/>
        <end position="26"/>
    </location>
</feature>
<evidence type="ECO:0000259" key="3">
    <source>
        <dbReference type="Pfam" id="PF13400"/>
    </source>
</evidence>
<comment type="caution">
    <text evidence="4">The sequence shown here is derived from an EMBL/GenBank/DDBJ whole genome shotgun (WGS) entry which is preliminary data.</text>
</comment>
<feature type="domain" description="Putative Flp pilus-assembly TadG-like N-terminal" evidence="3">
    <location>
        <begin position="59"/>
        <end position="105"/>
    </location>
</feature>
<sequence length="189" mass="19641">MVDDSTPPRQAPGQDRNTTCNRGRLRTDDYSDMPVITALTGAVRRRAALTMRCRDRDRGSMSVFFALAALAILMVLGLLVDGGGALNAANRSTSLAQEAARTAGQQLDAAQAVQGTAITVDPNAAAGAARDYLAARNVSGDVSVSDDGRTLNVTVHATYTTLFAQLVGRSTINVTGTAHAHLQTQAAGG</sequence>
<evidence type="ECO:0000256" key="1">
    <source>
        <dbReference type="SAM" id="MobiDB-lite"/>
    </source>
</evidence>
<dbReference type="EMBL" id="BMUU01000024">
    <property type="protein sequence ID" value="GGY70797.1"/>
    <property type="molecule type" value="Genomic_DNA"/>
</dbReference>
<dbReference type="InterPro" id="IPR028087">
    <property type="entry name" value="Tad_N"/>
</dbReference>
<evidence type="ECO:0000313" key="4">
    <source>
        <dbReference type="EMBL" id="GGY70797.1"/>
    </source>
</evidence>
<evidence type="ECO:0000313" key="5">
    <source>
        <dbReference type="Proteomes" id="UP000600946"/>
    </source>
</evidence>
<proteinExistence type="predicted"/>
<feature type="transmembrane region" description="Helical" evidence="2">
    <location>
        <begin position="61"/>
        <end position="80"/>
    </location>
</feature>
<keyword evidence="2" id="KW-0472">Membrane</keyword>